<dbReference type="Proteomes" id="UP001221217">
    <property type="component" value="Unassembled WGS sequence"/>
</dbReference>
<dbReference type="GO" id="GO:0004467">
    <property type="term" value="F:long-chain fatty acid-CoA ligase activity"/>
    <property type="evidence" value="ECO:0007669"/>
    <property type="project" value="UniProtKB-EC"/>
</dbReference>
<sequence length="541" mass="60118">MKLYNRMTIGYAWKNSREAYADLPFTASIDGKCFSYKEAGTVISKISDKLNENNFKKNDKAAILCENRSEWGLCWLAITTMGGTAVPIMIDFASEQIMNILEHSEAKFIFVSDKLKSKISESRLLKNGNFVNIDDTGLFDADGSIADKIDIAEVSDPEDTAALIYTSGTTGASKGVLLSHKNIMTNACDSVPVGKFESGNSMLSVLPLAHMYEFTQGFMLPMIQGANITYLGLKPSPTVMLKAIAKIRPHYILSVPLLIEKIYKSSVLGPISKSPVLSRVYPFAPIRIILNRLVIGKKLLKTFGGRLKFFGIGGAPLSDKVERFLREARFPYAVGYGLTETSPVLAGSGSFETVFRGIGPVFDSVELRISDEGEVQARGDSIMQGYYKDEERTNEVFTEDGWFKTGDLGSIDRKGNLFINGRLKNLILGPAGENIYPEEIENELKTFPLVSECLVMKNKKGSLVAKVFLDEERLKQQMAELKVSFEHNIEAFQAAKEEILETLRKSINKNLSSFSRLNAIVEQSIPFELTPSLKVKRFLYI</sequence>
<name>A0AAJ1I9Z1_9SPIO</name>
<comment type="catalytic activity">
    <reaction evidence="1">
        <text>a long-chain fatty acid + ATP + CoA = a long-chain fatty acyl-CoA + AMP + diphosphate</text>
        <dbReference type="Rhea" id="RHEA:15421"/>
        <dbReference type="ChEBI" id="CHEBI:30616"/>
        <dbReference type="ChEBI" id="CHEBI:33019"/>
        <dbReference type="ChEBI" id="CHEBI:57287"/>
        <dbReference type="ChEBI" id="CHEBI:57560"/>
        <dbReference type="ChEBI" id="CHEBI:83139"/>
        <dbReference type="ChEBI" id="CHEBI:456215"/>
        <dbReference type="EC" id="6.2.1.3"/>
    </reaction>
    <physiologicalReaction direction="left-to-right" evidence="1">
        <dbReference type="Rhea" id="RHEA:15422"/>
    </physiologicalReaction>
</comment>
<dbReference type="GO" id="GO:0016020">
    <property type="term" value="C:membrane"/>
    <property type="evidence" value="ECO:0007669"/>
    <property type="project" value="TreeGrafter"/>
</dbReference>
<dbReference type="AlphaFoldDB" id="A0AAJ1I9Z1"/>
<dbReference type="Gene3D" id="3.40.50.12780">
    <property type="entry name" value="N-terminal domain of ligase-like"/>
    <property type="match status" value="1"/>
</dbReference>
<organism evidence="3 4">
    <name type="scientific">Candidatus Thalassospirochaeta sargassi</name>
    <dbReference type="NCBI Taxonomy" id="3119039"/>
    <lineage>
        <taxon>Bacteria</taxon>
        <taxon>Pseudomonadati</taxon>
        <taxon>Spirochaetota</taxon>
        <taxon>Spirochaetia</taxon>
        <taxon>Spirochaetales</taxon>
        <taxon>Spirochaetaceae</taxon>
        <taxon>Candidatus Thalassospirochaeta</taxon>
    </lineage>
</organism>
<dbReference type="PANTHER" id="PTHR43272">
    <property type="entry name" value="LONG-CHAIN-FATTY-ACID--COA LIGASE"/>
    <property type="match status" value="1"/>
</dbReference>
<dbReference type="EMBL" id="JAQQAL010000006">
    <property type="protein sequence ID" value="MDC7225385.1"/>
    <property type="molecule type" value="Genomic_DNA"/>
</dbReference>
<dbReference type="InterPro" id="IPR042099">
    <property type="entry name" value="ANL_N_sf"/>
</dbReference>
<dbReference type="InterPro" id="IPR020845">
    <property type="entry name" value="AMP-binding_CS"/>
</dbReference>
<dbReference type="Gene3D" id="3.30.300.30">
    <property type="match status" value="1"/>
</dbReference>
<evidence type="ECO:0000259" key="2">
    <source>
        <dbReference type="Pfam" id="PF00501"/>
    </source>
</evidence>
<dbReference type="InterPro" id="IPR045851">
    <property type="entry name" value="AMP-bd_C_sf"/>
</dbReference>
<dbReference type="PANTHER" id="PTHR43272:SF52">
    <property type="entry name" value="AMP-DEPENDENT SYNTHETASE_LIGASE DOMAIN-CONTAINING PROTEIN"/>
    <property type="match status" value="1"/>
</dbReference>
<dbReference type="SUPFAM" id="SSF56801">
    <property type="entry name" value="Acetyl-CoA synthetase-like"/>
    <property type="match status" value="1"/>
</dbReference>
<accession>A0AAJ1I9Z1</accession>
<comment type="caution">
    <text evidence="3">The sequence shown here is derived from an EMBL/GenBank/DDBJ whole genome shotgun (WGS) entry which is preliminary data.</text>
</comment>
<reference evidence="3 4" key="1">
    <citation type="submission" date="2022-12" db="EMBL/GenBank/DDBJ databases">
        <title>Metagenome assembled genome from gulf of manar.</title>
        <authorList>
            <person name="Kohli P."/>
            <person name="Pk S."/>
            <person name="Venkata Ramana C."/>
            <person name="Sasikala C."/>
        </authorList>
    </citation>
    <scope>NUCLEOTIDE SEQUENCE [LARGE SCALE GENOMIC DNA]</scope>
    <source>
        <strain evidence="3">JB008</strain>
    </source>
</reference>
<evidence type="ECO:0000313" key="4">
    <source>
        <dbReference type="Proteomes" id="UP001221217"/>
    </source>
</evidence>
<dbReference type="Pfam" id="PF00501">
    <property type="entry name" value="AMP-binding"/>
    <property type="match status" value="1"/>
</dbReference>
<protein>
    <submittedName>
        <fullName evidence="3">AMP-binding protein</fullName>
    </submittedName>
</protein>
<evidence type="ECO:0000256" key="1">
    <source>
        <dbReference type="ARBA" id="ARBA00024484"/>
    </source>
</evidence>
<proteinExistence type="predicted"/>
<evidence type="ECO:0000313" key="3">
    <source>
        <dbReference type="EMBL" id="MDC7225385.1"/>
    </source>
</evidence>
<dbReference type="PROSITE" id="PS00455">
    <property type="entry name" value="AMP_BINDING"/>
    <property type="match status" value="1"/>
</dbReference>
<dbReference type="InterPro" id="IPR000873">
    <property type="entry name" value="AMP-dep_synth/lig_dom"/>
</dbReference>
<gene>
    <name evidence="3" type="ORF">PQJ61_01325</name>
</gene>
<feature type="domain" description="AMP-dependent synthetase/ligase" evidence="2">
    <location>
        <begin position="29"/>
        <end position="387"/>
    </location>
</feature>